<dbReference type="Pfam" id="PF01037">
    <property type="entry name" value="AsnC_trans_reg"/>
    <property type="match status" value="1"/>
</dbReference>
<dbReference type="InParanoid" id="A0A545AXV2"/>
<sequence length="292" mass="31350">MDTDAFDRALLAQLRQDGRATFEALAQAVGLSRSAVTTRMRRLLDSGLVTIVGVVHPSVFGLTAYAHVGLTVQGPVRPVAEAMATFDEAPFLSVVAGRFSLIAELRCADQPALAATIRRVAALPGVRRVETGIYTEIRKDTHFPPVPYHETPIDDVDRGLLAELRHDGRATFEALAQTVGLSTSAARSRVLRLLESGAVHVGARVSARAWGAPLLTGFEVTLGGDPAPVARVLEDLPQIQYLATAVGRADVICTAVTYDADETLRLLEDVRGLPGVLGLEAWTHLDVVKEQY</sequence>
<dbReference type="SUPFAM" id="SSF54909">
    <property type="entry name" value="Dimeric alpha+beta barrel"/>
    <property type="match status" value="2"/>
</dbReference>
<dbReference type="InterPro" id="IPR011991">
    <property type="entry name" value="ArsR-like_HTH"/>
</dbReference>
<dbReference type="Gene3D" id="1.10.10.10">
    <property type="entry name" value="Winged helix-like DNA-binding domain superfamily/Winged helix DNA-binding domain"/>
    <property type="match status" value="2"/>
</dbReference>
<evidence type="ECO:0000313" key="5">
    <source>
        <dbReference type="EMBL" id="TQS45425.1"/>
    </source>
</evidence>
<evidence type="ECO:0000256" key="3">
    <source>
        <dbReference type="ARBA" id="ARBA00023163"/>
    </source>
</evidence>
<dbReference type="PANTHER" id="PTHR30154">
    <property type="entry name" value="LEUCINE-RESPONSIVE REGULATORY PROTEIN"/>
    <property type="match status" value="1"/>
</dbReference>
<evidence type="ECO:0000313" key="6">
    <source>
        <dbReference type="Proteomes" id="UP000317982"/>
    </source>
</evidence>
<dbReference type="PROSITE" id="PS50956">
    <property type="entry name" value="HTH_ASNC_2"/>
    <property type="match status" value="2"/>
</dbReference>
<name>A0A545AXV2_9ACTN</name>
<dbReference type="CDD" id="cd00090">
    <property type="entry name" value="HTH_ARSR"/>
    <property type="match status" value="1"/>
</dbReference>
<dbReference type="GO" id="GO:0005829">
    <property type="term" value="C:cytosol"/>
    <property type="evidence" value="ECO:0007669"/>
    <property type="project" value="TreeGrafter"/>
</dbReference>
<evidence type="ECO:0000259" key="4">
    <source>
        <dbReference type="PROSITE" id="PS50956"/>
    </source>
</evidence>
<keyword evidence="1" id="KW-0805">Transcription regulation</keyword>
<dbReference type="RefSeq" id="WP_142704290.1">
    <property type="nucleotide sequence ID" value="NZ_VIRS01000005.1"/>
</dbReference>
<dbReference type="InterPro" id="IPR036388">
    <property type="entry name" value="WH-like_DNA-bd_sf"/>
</dbReference>
<dbReference type="InterPro" id="IPR000485">
    <property type="entry name" value="AsnC-type_HTH_dom"/>
</dbReference>
<feature type="domain" description="HTH asnC-type" evidence="4">
    <location>
        <begin position="153"/>
        <end position="213"/>
    </location>
</feature>
<keyword evidence="6" id="KW-1185">Reference proteome</keyword>
<dbReference type="AlphaFoldDB" id="A0A545AXV2"/>
<comment type="caution">
    <text evidence="5">The sequence shown here is derived from an EMBL/GenBank/DDBJ whole genome shotgun (WGS) entry which is preliminary data.</text>
</comment>
<proteinExistence type="predicted"/>
<dbReference type="OrthoDB" id="3526090at2"/>
<dbReference type="Pfam" id="PF13404">
    <property type="entry name" value="HTH_AsnC-type"/>
    <property type="match status" value="2"/>
</dbReference>
<dbReference type="InterPro" id="IPR019887">
    <property type="entry name" value="Tscrpt_reg_AsnC/Lrp_C"/>
</dbReference>
<dbReference type="SMART" id="SM00344">
    <property type="entry name" value="HTH_ASNC"/>
    <property type="match status" value="2"/>
</dbReference>
<dbReference type="InterPro" id="IPR011008">
    <property type="entry name" value="Dimeric_a/b-barrel"/>
</dbReference>
<evidence type="ECO:0000256" key="1">
    <source>
        <dbReference type="ARBA" id="ARBA00023015"/>
    </source>
</evidence>
<dbReference type="InterPro" id="IPR019885">
    <property type="entry name" value="Tscrpt_reg_HTH_AsnC-type_CS"/>
</dbReference>
<gene>
    <name evidence="5" type="ORF">FL583_10115</name>
</gene>
<protein>
    <submittedName>
        <fullName evidence="5">Lrp/AsnC family transcriptional regulator</fullName>
    </submittedName>
</protein>
<keyword evidence="3" id="KW-0804">Transcription</keyword>
<dbReference type="Proteomes" id="UP000317982">
    <property type="component" value="Unassembled WGS sequence"/>
</dbReference>
<reference evidence="5 6" key="1">
    <citation type="submission" date="2019-07" db="EMBL/GenBank/DDBJ databases">
        <title>Cryptosporangium phraense sp. nov., isolated from plant litter.</title>
        <authorList>
            <person name="Suriyachadkun C."/>
        </authorList>
    </citation>
    <scope>NUCLEOTIDE SEQUENCE [LARGE SCALE GENOMIC DNA]</scope>
    <source>
        <strain evidence="5 6">A-T 5661</strain>
    </source>
</reference>
<dbReference type="GO" id="GO:0043200">
    <property type="term" value="P:response to amino acid"/>
    <property type="evidence" value="ECO:0007669"/>
    <property type="project" value="TreeGrafter"/>
</dbReference>
<dbReference type="InterPro" id="IPR036390">
    <property type="entry name" value="WH_DNA-bd_sf"/>
</dbReference>
<dbReference type="SUPFAM" id="SSF46785">
    <property type="entry name" value="Winged helix' DNA-binding domain"/>
    <property type="match status" value="2"/>
</dbReference>
<accession>A0A545AXV2</accession>
<dbReference type="GO" id="GO:0043565">
    <property type="term" value="F:sequence-specific DNA binding"/>
    <property type="evidence" value="ECO:0007669"/>
    <property type="project" value="InterPro"/>
</dbReference>
<feature type="domain" description="HTH asnC-type" evidence="4">
    <location>
        <begin position="1"/>
        <end position="63"/>
    </location>
</feature>
<dbReference type="Gene3D" id="3.30.70.920">
    <property type="match status" value="2"/>
</dbReference>
<organism evidence="5 6">
    <name type="scientific">Cryptosporangium phraense</name>
    <dbReference type="NCBI Taxonomy" id="2593070"/>
    <lineage>
        <taxon>Bacteria</taxon>
        <taxon>Bacillati</taxon>
        <taxon>Actinomycetota</taxon>
        <taxon>Actinomycetes</taxon>
        <taxon>Cryptosporangiales</taxon>
        <taxon>Cryptosporangiaceae</taxon>
        <taxon>Cryptosporangium</taxon>
    </lineage>
</organism>
<dbReference type="EMBL" id="VIRS01000005">
    <property type="protein sequence ID" value="TQS45425.1"/>
    <property type="molecule type" value="Genomic_DNA"/>
</dbReference>
<evidence type="ECO:0000256" key="2">
    <source>
        <dbReference type="ARBA" id="ARBA00023125"/>
    </source>
</evidence>
<dbReference type="PANTHER" id="PTHR30154:SF34">
    <property type="entry name" value="TRANSCRIPTIONAL REGULATOR AZLB"/>
    <property type="match status" value="1"/>
</dbReference>
<dbReference type="PRINTS" id="PR00033">
    <property type="entry name" value="HTHASNC"/>
</dbReference>
<keyword evidence="2" id="KW-0238">DNA-binding</keyword>
<dbReference type="PROSITE" id="PS00519">
    <property type="entry name" value="HTH_ASNC_1"/>
    <property type="match status" value="1"/>
</dbReference>
<dbReference type="InterPro" id="IPR019888">
    <property type="entry name" value="Tscrpt_reg_AsnC-like"/>
</dbReference>